<dbReference type="FunFam" id="3.40.50.970:FF:000012">
    <property type="entry name" value="Pyruvate:ferredoxin (Flavodoxin) oxidoreductase"/>
    <property type="match status" value="1"/>
</dbReference>
<protein>
    <submittedName>
        <fullName evidence="6">Pyruvate:ferredoxin oxidoreductase or related 2-oxoacid:ferredoxin oxidoreductase, alpha subunit</fullName>
        <ecNumber evidence="6">1.2.7.1</ecNumber>
        <ecNumber evidence="6">1.2.7.11</ecNumber>
        <ecNumber evidence="6">1.2.7.3</ecNumber>
    </submittedName>
</protein>
<gene>
    <name evidence="6" type="primary">porA3</name>
    <name evidence="6" type="ORF">HSEST_1889</name>
</gene>
<feature type="compositionally biased region" description="Basic and acidic residues" evidence="3">
    <location>
        <begin position="197"/>
        <end position="207"/>
    </location>
</feature>
<dbReference type="GO" id="GO:0047553">
    <property type="term" value="F:2-oxoglutarate synthase activity"/>
    <property type="evidence" value="ECO:0007669"/>
    <property type="project" value="UniProtKB-EC"/>
</dbReference>
<dbReference type="Pfam" id="PF01855">
    <property type="entry name" value="POR_N"/>
    <property type="match status" value="1"/>
</dbReference>
<feature type="region of interest" description="Disordered" evidence="3">
    <location>
        <begin position="390"/>
        <end position="414"/>
    </location>
</feature>
<feature type="region of interest" description="Disordered" evidence="3">
    <location>
        <begin position="197"/>
        <end position="220"/>
    </location>
</feature>
<dbReference type="SUPFAM" id="SSF52922">
    <property type="entry name" value="TK C-terminal domain-like"/>
    <property type="match status" value="1"/>
</dbReference>
<evidence type="ECO:0000313" key="6">
    <source>
        <dbReference type="EMBL" id="QSG15408.1"/>
    </source>
</evidence>
<dbReference type="FunFam" id="3.40.50.920:FF:000010">
    <property type="entry name" value="Pyruvate ferredoxin oxidoreductase, alpha subunit"/>
    <property type="match status" value="1"/>
</dbReference>
<keyword evidence="6" id="KW-0670">Pyruvate</keyword>
<dbReference type="InterPro" id="IPR009014">
    <property type="entry name" value="Transketo_C/PFOR_II"/>
</dbReference>
<keyword evidence="7" id="KW-1185">Reference proteome</keyword>
<dbReference type="Pfam" id="PF17147">
    <property type="entry name" value="PFOR_II"/>
    <property type="match status" value="1"/>
</dbReference>
<dbReference type="InterPro" id="IPR002880">
    <property type="entry name" value="Pyrv_Fd/Flavodoxin_OxRdtase_N"/>
</dbReference>
<dbReference type="InterPro" id="IPR029061">
    <property type="entry name" value="THDP-binding"/>
</dbReference>
<sequence>MARAEPSEQENPSDEQEVMKGTSAVAKGVMAADPDVVSAYPITPQTGIVEKLSELVADGKLDSEFIKVDSEFNAASTCIGASAAGARAFSATSSQGLKLMSEPLFTAAGMRLPIVMAVANRSLSAPLSIWADHTDAFAERDGGMLQFHAEDVQEAIDHVLLGFRVAEQVNLPALSNFDGFILTHVQEPANIPDEEKVSEFLPPRDPEYTLDPSDPKTMGAYARPEHWTESRYEIQRAMMDAREVWADAVEEFNDVFGRDYTEYGGMLDTYHAEDADHIVVAMGSIAGTIRNVVDAYREDGEKVGMVRPRVFRPFPAPELRDALADAESVAVLTKEMSPGYESAFAGEIKGALYHAESQPPIKSYVLGMAGRDVKPEDIAEIIEDVKTATPEMGFKESESWPQLRPELLNGGDDQ</sequence>
<dbReference type="RefSeq" id="WP_229120680.1">
    <property type="nucleotide sequence ID" value="NZ_CP064791.1"/>
</dbReference>
<dbReference type="GO" id="GO:0006979">
    <property type="term" value="P:response to oxidative stress"/>
    <property type="evidence" value="ECO:0007669"/>
    <property type="project" value="TreeGrafter"/>
</dbReference>
<evidence type="ECO:0000259" key="5">
    <source>
        <dbReference type="Pfam" id="PF17147"/>
    </source>
</evidence>
<dbReference type="GO" id="GO:0019164">
    <property type="term" value="F:pyruvate synthase activity"/>
    <property type="evidence" value="ECO:0007669"/>
    <property type="project" value="UniProtKB-EC"/>
</dbReference>
<dbReference type="Gene3D" id="3.40.50.920">
    <property type="match status" value="1"/>
</dbReference>
<dbReference type="Proteomes" id="UP000663292">
    <property type="component" value="Chromosome"/>
</dbReference>
<evidence type="ECO:0000256" key="2">
    <source>
        <dbReference type="ARBA" id="ARBA00023002"/>
    </source>
</evidence>
<dbReference type="PANTHER" id="PTHR32154:SF0">
    <property type="entry name" value="PYRUVATE-FLAVODOXIN OXIDOREDUCTASE-RELATED"/>
    <property type="match status" value="1"/>
</dbReference>
<evidence type="ECO:0000313" key="7">
    <source>
        <dbReference type="Proteomes" id="UP000663292"/>
    </source>
</evidence>
<dbReference type="EC" id="1.2.7.11" evidence="6"/>
<keyword evidence="2 6" id="KW-0560">Oxidoreductase</keyword>
<dbReference type="PANTHER" id="PTHR32154">
    <property type="entry name" value="PYRUVATE-FLAVODOXIN OXIDOREDUCTASE-RELATED"/>
    <property type="match status" value="1"/>
</dbReference>
<dbReference type="InterPro" id="IPR050722">
    <property type="entry name" value="Pyruvate:ferred/Flavod_OxRd"/>
</dbReference>
<dbReference type="EMBL" id="CP064791">
    <property type="protein sequence ID" value="QSG15408.1"/>
    <property type="molecule type" value="Genomic_DNA"/>
</dbReference>
<name>A0A897NRJ1_9EURY</name>
<proteinExistence type="predicted"/>
<reference evidence="6 7" key="1">
    <citation type="submission" date="2020-11" db="EMBL/GenBank/DDBJ databases">
        <title>Carbohydrate-dependent, anaerobic sulfur respiration: A novel catabolism in halophilic archaea.</title>
        <authorList>
            <person name="Sorokin D.Y."/>
            <person name="Messina E."/>
            <person name="Smedile F."/>
            <person name="La Cono V."/>
            <person name="Hallsworth J.E."/>
            <person name="Yakimov M.M."/>
        </authorList>
    </citation>
    <scope>NUCLEOTIDE SEQUENCE [LARGE SCALE GENOMIC DNA]</scope>
    <source>
        <strain evidence="6 7">HSR-Est</strain>
    </source>
</reference>
<accession>A0A897NRJ1</accession>
<evidence type="ECO:0000256" key="3">
    <source>
        <dbReference type="SAM" id="MobiDB-lite"/>
    </source>
</evidence>
<comment type="subunit">
    <text evidence="1">Heterotetramer of one alpha, one beta, one delta and one gamma chain.</text>
</comment>
<dbReference type="InterPro" id="IPR033412">
    <property type="entry name" value="PFOR_II"/>
</dbReference>
<dbReference type="CDD" id="cd07034">
    <property type="entry name" value="TPP_PYR_PFOR_IOR-alpha_like"/>
    <property type="match status" value="1"/>
</dbReference>
<organism evidence="6 7">
    <name type="scientific">Halapricum desulfuricans</name>
    <dbReference type="NCBI Taxonomy" id="2841257"/>
    <lineage>
        <taxon>Archaea</taxon>
        <taxon>Methanobacteriati</taxon>
        <taxon>Methanobacteriota</taxon>
        <taxon>Stenosarchaea group</taxon>
        <taxon>Halobacteria</taxon>
        <taxon>Halobacteriales</taxon>
        <taxon>Haloarculaceae</taxon>
        <taxon>Halapricum</taxon>
    </lineage>
</organism>
<feature type="domain" description="Pyruvate flavodoxin/ferredoxin oxidoreductase pyrimidine binding" evidence="4">
    <location>
        <begin position="28"/>
        <end position="245"/>
    </location>
</feature>
<evidence type="ECO:0000256" key="1">
    <source>
        <dbReference type="ARBA" id="ARBA00011595"/>
    </source>
</evidence>
<dbReference type="GeneID" id="68858524"/>
<dbReference type="AlphaFoldDB" id="A0A897NRJ1"/>
<dbReference type="Gene3D" id="3.40.50.970">
    <property type="match status" value="1"/>
</dbReference>
<dbReference type="EC" id="1.2.7.1" evidence="6"/>
<evidence type="ECO:0000259" key="4">
    <source>
        <dbReference type="Pfam" id="PF01855"/>
    </source>
</evidence>
<feature type="domain" description="Pyruvate:ferredoxin oxidoreductase core" evidence="5">
    <location>
        <begin position="275"/>
        <end position="378"/>
    </location>
</feature>
<dbReference type="EC" id="1.2.7.3" evidence="6"/>
<dbReference type="SUPFAM" id="SSF52518">
    <property type="entry name" value="Thiamin diphosphate-binding fold (THDP-binding)"/>
    <property type="match status" value="1"/>
</dbReference>